<evidence type="ECO:0000256" key="1">
    <source>
        <dbReference type="ARBA" id="ARBA00004651"/>
    </source>
</evidence>
<proteinExistence type="inferred from homology"/>
<accession>A0A084SFS8</accession>
<comment type="subcellular location">
    <subcellularLocation>
        <location evidence="1">Cell membrane</location>
        <topology evidence="1">Multi-pass membrane protein</topology>
    </subcellularLocation>
</comment>
<gene>
    <name evidence="15" type="ORF">Q664_48610</name>
</gene>
<dbReference type="Proteomes" id="UP000028547">
    <property type="component" value="Unassembled WGS sequence"/>
</dbReference>
<keyword evidence="11" id="KW-0739">Sodium transport</keyword>
<evidence type="ECO:0000256" key="7">
    <source>
        <dbReference type="ARBA" id="ARBA00022989"/>
    </source>
</evidence>
<keyword evidence="7 13" id="KW-1133">Transmembrane helix</keyword>
<keyword evidence="12" id="KW-0175">Coiled coil</keyword>
<dbReference type="InterPro" id="IPR038770">
    <property type="entry name" value="Na+/solute_symporter_sf"/>
</dbReference>
<evidence type="ECO:0000256" key="6">
    <source>
        <dbReference type="ARBA" id="ARBA00022692"/>
    </source>
</evidence>
<dbReference type="EMBL" id="JPMI01000388">
    <property type="protein sequence ID" value="KFA87313.1"/>
    <property type="molecule type" value="Genomic_DNA"/>
</dbReference>
<feature type="transmembrane region" description="Helical" evidence="13">
    <location>
        <begin position="186"/>
        <end position="207"/>
    </location>
</feature>
<evidence type="ECO:0000256" key="10">
    <source>
        <dbReference type="ARBA" id="ARBA00023136"/>
    </source>
</evidence>
<dbReference type="GO" id="GO:0005886">
    <property type="term" value="C:plasma membrane"/>
    <property type="evidence" value="ECO:0007669"/>
    <property type="project" value="UniProtKB-SubCell"/>
</dbReference>
<feature type="transmembrane region" description="Helical" evidence="13">
    <location>
        <begin position="29"/>
        <end position="50"/>
    </location>
</feature>
<feature type="transmembrane region" description="Helical" evidence="13">
    <location>
        <begin position="301"/>
        <end position="325"/>
    </location>
</feature>
<dbReference type="GO" id="GO:0098719">
    <property type="term" value="P:sodium ion import across plasma membrane"/>
    <property type="evidence" value="ECO:0007669"/>
    <property type="project" value="TreeGrafter"/>
</dbReference>
<feature type="coiled-coil region" evidence="12">
    <location>
        <begin position="404"/>
        <end position="459"/>
    </location>
</feature>
<evidence type="ECO:0000256" key="9">
    <source>
        <dbReference type="ARBA" id="ARBA00023065"/>
    </source>
</evidence>
<keyword evidence="5" id="KW-1003">Cell membrane</keyword>
<evidence type="ECO:0000256" key="12">
    <source>
        <dbReference type="SAM" id="Coils"/>
    </source>
</evidence>
<dbReference type="PANTHER" id="PTHR10110">
    <property type="entry name" value="SODIUM/HYDROGEN EXCHANGER"/>
    <property type="match status" value="1"/>
</dbReference>
<feature type="transmembrane region" description="Helical" evidence="13">
    <location>
        <begin position="6"/>
        <end position="22"/>
    </location>
</feature>
<dbReference type="PANTHER" id="PTHR10110:SF195">
    <property type="entry name" value="NA(+)_H(+) ANTIPORTER NHAS2"/>
    <property type="match status" value="1"/>
</dbReference>
<feature type="domain" description="Cation/H+ exchanger transmembrane" evidence="14">
    <location>
        <begin position="14"/>
        <end position="390"/>
    </location>
</feature>
<feature type="transmembrane region" description="Helical" evidence="13">
    <location>
        <begin position="337"/>
        <end position="356"/>
    </location>
</feature>
<evidence type="ECO:0000256" key="5">
    <source>
        <dbReference type="ARBA" id="ARBA00022475"/>
    </source>
</evidence>
<evidence type="ECO:0000259" key="14">
    <source>
        <dbReference type="Pfam" id="PF00999"/>
    </source>
</evidence>
<evidence type="ECO:0000256" key="2">
    <source>
        <dbReference type="ARBA" id="ARBA00007367"/>
    </source>
</evidence>
<organism evidence="15 16">
    <name type="scientific">Archangium violaceum Cb vi76</name>
    <dbReference type="NCBI Taxonomy" id="1406225"/>
    <lineage>
        <taxon>Bacteria</taxon>
        <taxon>Pseudomonadati</taxon>
        <taxon>Myxococcota</taxon>
        <taxon>Myxococcia</taxon>
        <taxon>Myxococcales</taxon>
        <taxon>Cystobacterineae</taxon>
        <taxon>Archangiaceae</taxon>
        <taxon>Archangium</taxon>
    </lineage>
</organism>
<evidence type="ECO:0000256" key="13">
    <source>
        <dbReference type="SAM" id="Phobius"/>
    </source>
</evidence>
<evidence type="ECO:0000256" key="8">
    <source>
        <dbReference type="ARBA" id="ARBA00023053"/>
    </source>
</evidence>
<feature type="transmembrane region" description="Helical" evidence="13">
    <location>
        <begin position="236"/>
        <end position="253"/>
    </location>
</feature>
<feature type="transmembrane region" description="Helical" evidence="13">
    <location>
        <begin position="88"/>
        <end position="109"/>
    </location>
</feature>
<dbReference type="RefSeq" id="WP_043412772.1">
    <property type="nucleotide sequence ID" value="NZ_JPMI01000388.1"/>
</dbReference>
<keyword evidence="6 13" id="KW-0812">Transmembrane</keyword>
<comment type="caution">
    <text evidence="15">The sequence shown here is derived from an EMBL/GenBank/DDBJ whole genome shotgun (WGS) entry which is preliminary data.</text>
</comment>
<feature type="transmembrane region" description="Helical" evidence="13">
    <location>
        <begin position="56"/>
        <end position="76"/>
    </location>
</feature>
<feature type="transmembrane region" description="Helical" evidence="13">
    <location>
        <begin position="368"/>
        <end position="389"/>
    </location>
</feature>
<keyword evidence="4" id="KW-0050">Antiport</keyword>
<name>A0A084SFS8_9BACT</name>
<evidence type="ECO:0000313" key="16">
    <source>
        <dbReference type="Proteomes" id="UP000028547"/>
    </source>
</evidence>
<keyword evidence="10 13" id="KW-0472">Membrane</keyword>
<evidence type="ECO:0000256" key="4">
    <source>
        <dbReference type="ARBA" id="ARBA00022449"/>
    </source>
</evidence>
<feature type="transmembrane region" description="Helical" evidence="13">
    <location>
        <begin position="155"/>
        <end position="174"/>
    </location>
</feature>
<evidence type="ECO:0000256" key="3">
    <source>
        <dbReference type="ARBA" id="ARBA00022448"/>
    </source>
</evidence>
<evidence type="ECO:0000256" key="11">
    <source>
        <dbReference type="ARBA" id="ARBA00023201"/>
    </source>
</evidence>
<dbReference type="InterPro" id="IPR006153">
    <property type="entry name" value="Cation/H_exchanger_TM"/>
</dbReference>
<comment type="similarity">
    <text evidence="2">Belongs to the monovalent cation:proton antiporter 1 (CPA1) transporter (TC 2.A.36) family.</text>
</comment>
<dbReference type="GO" id="GO:0015385">
    <property type="term" value="F:sodium:proton antiporter activity"/>
    <property type="evidence" value="ECO:0007669"/>
    <property type="project" value="InterPro"/>
</dbReference>
<protein>
    <submittedName>
        <fullName evidence="15">Sodium:proton antiporter</fullName>
    </submittedName>
</protein>
<dbReference type="Gene3D" id="1.20.1530.20">
    <property type="match status" value="1"/>
</dbReference>
<sequence length="530" mass="56367">MHLEMPLIIGLMVAASSLAIAAKRVRIPYNVALVVGGLLLSVGGIFPGMPPLNPEVVFLVCLPLLLFEGGITADVANVRANILPIATLATLGMVLAIAATGTALHYALALAWGPALLLGAMLAVTDTVSILYAFRRAPVPRRLSGIMQGESLFNDGTALVAYAAISSIVVGGQASFSLPLISAKVIGATLGGLAIGLTLGLVAGFIIRRTEDPLAEIMVTSALAFASFVIGEQLHLSGAIAAVTAGLATGINLRRHVAAQSQVAIHTFWEYAAFGVNTFLFLSMGLTTRPETLVRYLPQTLLAVVCVFAGRAVAIYLPFLLLRWLRPSEAVPLRWQHVFILGNIKGALSIGLALGLPESTPSRELLVAIAFGVCFLSLVGQGFMLTGLLKRLGLFHEDPVAYAVAEQQARLIASRAARQELEELHDQGLIPRAAYEHLRSDYQVGIASAERELRRLSEQHLAQGAKIVLATRRRLIDAERTALLSARRAGLIPEATAEVQLAKLDSRTLELEHVLASAQEHEAGSERKAS</sequence>
<keyword evidence="8" id="KW-0915">Sodium</keyword>
<dbReference type="Pfam" id="PF00999">
    <property type="entry name" value="Na_H_Exchanger"/>
    <property type="match status" value="1"/>
</dbReference>
<feature type="transmembrane region" description="Helical" evidence="13">
    <location>
        <begin position="115"/>
        <end position="134"/>
    </location>
</feature>
<feature type="transmembrane region" description="Helical" evidence="13">
    <location>
        <begin position="265"/>
        <end position="286"/>
    </location>
</feature>
<reference evidence="15 16" key="1">
    <citation type="submission" date="2014-07" db="EMBL/GenBank/DDBJ databases">
        <title>Draft Genome Sequence of Gephyronic Acid Producer, Cystobacter violaceus Strain Cb vi76.</title>
        <authorList>
            <person name="Stevens D.C."/>
            <person name="Young J."/>
            <person name="Carmichael R."/>
            <person name="Tan J."/>
            <person name="Taylor R.E."/>
        </authorList>
    </citation>
    <scope>NUCLEOTIDE SEQUENCE [LARGE SCALE GENOMIC DNA]</scope>
    <source>
        <strain evidence="15 16">Cb vi76</strain>
    </source>
</reference>
<dbReference type="AlphaFoldDB" id="A0A084SFS8"/>
<dbReference type="InterPro" id="IPR018422">
    <property type="entry name" value="Cation/H_exchanger_CPA1"/>
</dbReference>
<keyword evidence="9" id="KW-0406">Ion transport</keyword>
<keyword evidence="3" id="KW-0813">Transport</keyword>
<dbReference type="GO" id="GO:0015386">
    <property type="term" value="F:potassium:proton antiporter activity"/>
    <property type="evidence" value="ECO:0007669"/>
    <property type="project" value="TreeGrafter"/>
</dbReference>
<evidence type="ECO:0000313" key="15">
    <source>
        <dbReference type="EMBL" id="KFA87313.1"/>
    </source>
</evidence>
<dbReference type="GO" id="GO:0051453">
    <property type="term" value="P:regulation of intracellular pH"/>
    <property type="evidence" value="ECO:0007669"/>
    <property type="project" value="TreeGrafter"/>
</dbReference>